<accession>A0ABV8Q512</accession>
<dbReference type="InterPro" id="IPR003439">
    <property type="entry name" value="ABC_transporter-like_ATP-bd"/>
</dbReference>
<dbReference type="PROSITE" id="PS50893">
    <property type="entry name" value="ABC_TRANSPORTER_2"/>
    <property type="match status" value="1"/>
</dbReference>
<dbReference type="InterPro" id="IPR003593">
    <property type="entry name" value="AAA+_ATPase"/>
</dbReference>
<evidence type="ECO:0000256" key="1">
    <source>
        <dbReference type="ARBA" id="ARBA00004651"/>
    </source>
</evidence>
<dbReference type="PROSITE" id="PS50929">
    <property type="entry name" value="ABC_TM1F"/>
    <property type="match status" value="1"/>
</dbReference>
<evidence type="ECO:0000256" key="7">
    <source>
        <dbReference type="SAM" id="Phobius"/>
    </source>
</evidence>
<dbReference type="InterPro" id="IPR036640">
    <property type="entry name" value="ABC1_TM_sf"/>
</dbReference>
<feature type="domain" description="ABC transporter" evidence="8">
    <location>
        <begin position="346"/>
        <end position="581"/>
    </location>
</feature>
<dbReference type="Pfam" id="PF00005">
    <property type="entry name" value="ABC_tran"/>
    <property type="match status" value="1"/>
</dbReference>
<dbReference type="PANTHER" id="PTHR24221:SF654">
    <property type="entry name" value="ATP-BINDING CASSETTE SUB-FAMILY B MEMBER 6"/>
    <property type="match status" value="1"/>
</dbReference>
<dbReference type="EMBL" id="JBHSCN010000005">
    <property type="protein sequence ID" value="MFC4243421.1"/>
    <property type="molecule type" value="Genomic_DNA"/>
</dbReference>
<dbReference type="SMART" id="SM00382">
    <property type="entry name" value="AAA"/>
    <property type="match status" value="1"/>
</dbReference>
<dbReference type="PANTHER" id="PTHR24221">
    <property type="entry name" value="ATP-BINDING CASSETTE SUB-FAMILY B"/>
    <property type="match status" value="1"/>
</dbReference>
<dbReference type="InterPro" id="IPR017871">
    <property type="entry name" value="ABC_transporter-like_CS"/>
</dbReference>
<dbReference type="PROSITE" id="PS00211">
    <property type="entry name" value="ABC_TRANSPORTER_1"/>
    <property type="match status" value="1"/>
</dbReference>
<dbReference type="SUPFAM" id="SSF90123">
    <property type="entry name" value="ABC transporter transmembrane region"/>
    <property type="match status" value="1"/>
</dbReference>
<keyword evidence="5 7" id="KW-1133">Transmembrane helix</keyword>
<dbReference type="RefSeq" id="WP_390228458.1">
    <property type="nucleotide sequence ID" value="NZ_JBHSCN010000005.1"/>
</dbReference>
<feature type="transmembrane region" description="Helical" evidence="7">
    <location>
        <begin position="65"/>
        <end position="86"/>
    </location>
</feature>
<feature type="transmembrane region" description="Helical" evidence="7">
    <location>
        <begin position="28"/>
        <end position="53"/>
    </location>
</feature>
<keyword evidence="6 7" id="KW-0472">Membrane</keyword>
<keyword evidence="3" id="KW-0547">Nucleotide-binding</keyword>
<feature type="domain" description="ABC transmembrane type-1" evidence="9">
    <location>
        <begin position="44"/>
        <end position="313"/>
    </location>
</feature>
<feature type="transmembrane region" description="Helical" evidence="7">
    <location>
        <begin position="143"/>
        <end position="163"/>
    </location>
</feature>
<keyword evidence="2 7" id="KW-0812">Transmembrane</keyword>
<keyword evidence="4 10" id="KW-0067">ATP-binding</keyword>
<evidence type="ECO:0000259" key="8">
    <source>
        <dbReference type="PROSITE" id="PS50893"/>
    </source>
</evidence>
<dbReference type="InterPro" id="IPR039421">
    <property type="entry name" value="Type_1_exporter"/>
</dbReference>
<feature type="transmembrane region" description="Helical" evidence="7">
    <location>
        <begin position="287"/>
        <end position="311"/>
    </location>
</feature>
<dbReference type="Gene3D" id="1.20.1560.10">
    <property type="entry name" value="ABC transporter type 1, transmembrane domain"/>
    <property type="match status" value="1"/>
</dbReference>
<sequence>MNENPLTLARDKPLGSLMRALAPFRSELVISAAIFFIKDSPIWLLPTITAAAVDIVVKGGPLGSLGWLAVAACALLLQNYPTHVIFTRLYMGSVRALGARLRNEMTARLQTLSIGFHARASSAVMQNKVVRDVENIEVMFSQIGNPTMSAVFVFGGAVVMTAVNVPEFLPVYALSVPCGVGVWWLMRRRARARNEEFRLEMERFSSRVGEMTTLIPITRAHGLEDVAAARVAQAAENVRSRGLSLDLLNGRFNAASWIVFQLLAVGCLLLAAAFAVLHWVPISPGQVVLLATYFSALTGTVTTVLNLAPLVSKGSESVRSLAELMEEPDRELNEGKRVVTHVTGRIELRDVSVVYPESPSPALDGISLEIEAGMTIAFVGPSGSGKSSLMNTVLGFVRPSSGTVLLDGVDMNTLDLRGVRRHISVVPQESILFEGTVRENITYGLERVDDARVMSAVRDANALDIIKGLPSGWNTVIGERGARLSGGQRQRLSIARALIRDPQILLLDEATSALDSESEIKIQAALEGLTAGRTTLVVAHRLSTVKRADAIVVLENGRIVQTGTHAELLATGGRYADLWGLQAR</sequence>
<reference evidence="11" key="1">
    <citation type="journal article" date="2019" name="Int. J. Syst. Evol. Microbiol.">
        <title>The Global Catalogue of Microorganisms (GCM) 10K type strain sequencing project: providing services to taxonomists for standard genome sequencing and annotation.</title>
        <authorList>
            <consortium name="The Broad Institute Genomics Platform"/>
            <consortium name="The Broad Institute Genome Sequencing Center for Infectious Disease"/>
            <person name="Wu L."/>
            <person name="Ma J."/>
        </authorList>
    </citation>
    <scope>NUCLEOTIDE SEQUENCE [LARGE SCALE GENOMIC DNA]</scope>
    <source>
        <strain evidence="11">CGMCC 1.10363</strain>
    </source>
</reference>
<evidence type="ECO:0000256" key="3">
    <source>
        <dbReference type="ARBA" id="ARBA00022741"/>
    </source>
</evidence>
<dbReference type="SUPFAM" id="SSF52540">
    <property type="entry name" value="P-loop containing nucleoside triphosphate hydrolases"/>
    <property type="match status" value="1"/>
</dbReference>
<protein>
    <submittedName>
        <fullName evidence="10">ABC transporter ATP-binding protein</fullName>
    </submittedName>
</protein>
<evidence type="ECO:0000256" key="2">
    <source>
        <dbReference type="ARBA" id="ARBA00022692"/>
    </source>
</evidence>
<comment type="caution">
    <text evidence="10">The sequence shown here is derived from an EMBL/GenBank/DDBJ whole genome shotgun (WGS) entry which is preliminary data.</text>
</comment>
<feature type="transmembrane region" description="Helical" evidence="7">
    <location>
        <begin position="257"/>
        <end position="281"/>
    </location>
</feature>
<gene>
    <name evidence="10" type="ORF">ACFOYW_08550</name>
</gene>
<dbReference type="Proteomes" id="UP001595900">
    <property type="component" value="Unassembled WGS sequence"/>
</dbReference>
<evidence type="ECO:0000256" key="5">
    <source>
        <dbReference type="ARBA" id="ARBA00022989"/>
    </source>
</evidence>
<comment type="subcellular location">
    <subcellularLocation>
        <location evidence="1">Cell membrane</location>
        <topology evidence="1">Multi-pass membrane protein</topology>
    </subcellularLocation>
</comment>
<name>A0ABV8Q512_9MICO</name>
<keyword evidence="11" id="KW-1185">Reference proteome</keyword>
<dbReference type="GO" id="GO:0005524">
    <property type="term" value="F:ATP binding"/>
    <property type="evidence" value="ECO:0007669"/>
    <property type="project" value="UniProtKB-KW"/>
</dbReference>
<evidence type="ECO:0000259" key="9">
    <source>
        <dbReference type="PROSITE" id="PS50929"/>
    </source>
</evidence>
<dbReference type="Pfam" id="PF00664">
    <property type="entry name" value="ABC_membrane"/>
    <property type="match status" value="1"/>
</dbReference>
<evidence type="ECO:0000256" key="6">
    <source>
        <dbReference type="ARBA" id="ARBA00023136"/>
    </source>
</evidence>
<dbReference type="Gene3D" id="3.40.50.300">
    <property type="entry name" value="P-loop containing nucleotide triphosphate hydrolases"/>
    <property type="match status" value="1"/>
</dbReference>
<dbReference type="InterPro" id="IPR027417">
    <property type="entry name" value="P-loop_NTPase"/>
</dbReference>
<proteinExistence type="predicted"/>
<dbReference type="InterPro" id="IPR011527">
    <property type="entry name" value="ABC1_TM_dom"/>
</dbReference>
<feature type="transmembrane region" description="Helical" evidence="7">
    <location>
        <begin position="169"/>
        <end position="186"/>
    </location>
</feature>
<evidence type="ECO:0000313" key="10">
    <source>
        <dbReference type="EMBL" id="MFC4243421.1"/>
    </source>
</evidence>
<organism evidence="10 11">
    <name type="scientific">Gryllotalpicola reticulitermitis</name>
    <dbReference type="NCBI Taxonomy" id="1184153"/>
    <lineage>
        <taxon>Bacteria</taxon>
        <taxon>Bacillati</taxon>
        <taxon>Actinomycetota</taxon>
        <taxon>Actinomycetes</taxon>
        <taxon>Micrococcales</taxon>
        <taxon>Microbacteriaceae</taxon>
        <taxon>Gryllotalpicola</taxon>
    </lineage>
</organism>
<evidence type="ECO:0000256" key="4">
    <source>
        <dbReference type="ARBA" id="ARBA00022840"/>
    </source>
</evidence>
<evidence type="ECO:0000313" key="11">
    <source>
        <dbReference type="Proteomes" id="UP001595900"/>
    </source>
</evidence>